<reference evidence="2" key="1">
    <citation type="journal article" date="2022" name="Int. J. Mol. Sci.">
        <title>Draft Genome of Tanacetum Coccineum: Genomic Comparison of Closely Related Tanacetum-Family Plants.</title>
        <authorList>
            <person name="Yamashiro T."/>
            <person name="Shiraishi A."/>
            <person name="Nakayama K."/>
            <person name="Satake H."/>
        </authorList>
    </citation>
    <scope>NUCLEOTIDE SEQUENCE</scope>
</reference>
<keyword evidence="2" id="KW-0548">Nucleotidyltransferase</keyword>
<proteinExistence type="predicted"/>
<protein>
    <submittedName>
        <fullName evidence="2">DNA-directed DNA polymerase</fullName>
    </submittedName>
</protein>
<organism evidence="2 3">
    <name type="scientific">Tanacetum coccineum</name>
    <dbReference type="NCBI Taxonomy" id="301880"/>
    <lineage>
        <taxon>Eukaryota</taxon>
        <taxon>Viridiplantae</taxon>
        <taxon>Streptophyta</taxon>
        <taxon>Embryophyta</taxon>
        <taxon>Tracheophyta</taxon>
        <taxon>Spermatophyta</taxon>
        <taxon>Magnoliopsida</taxon>
        <taxon>eudicotyledons</taxon>
        <taxon>Gunneridae</taxon>
        <taxon>Pentapetalae</taxon>
        <taxon>asterids</taxon>
        <taxon>campanulids</taxon>
        <taxon>Asterales</taxon>
        <taxon>Asteraceae</taxon>
        <taxon>Asteroideae</taxon>
        <taxon>Anthemideae</taxon>
        <taxon>Anthemidinae</taxon>
        <taxon>Tanacetum</taxon>
    </lineage>
</organism>
<dbReference type="Pfam" id="PF16969">
    <property type="entry name" value="SRP68"/>
    <property type="match status" value="1"/>
</dbReference>
<keyword evidence="2" id="KW-0808">Transferase</keyword>
<comment type="caution">
    <text evidence="2">The sequence shown here is derived from an EMBL/GenBank/DDBJ whole genome shotgun (WGS) entry which is preliminary data.</text>
</comment>
<dbReference type="InterPro" id="IPR026258">
    <property type="entry name" value="SRP68"/>
</dbReference>
<dbReference type="GO" id="GO:0003887">
    <property type="term" value="F:DNA-directed DNA polymerase activity"/>
    <property type="evidence" value="ECO:0007669"/>
    <property type="project" value="UniProtKB-KW"/>
</dbReference>
<evidence type="ECO:0000313" key="3">
    <source>
        <dbReference type="Proteomes" id="UP001151760"/>
    </source>
</evidence>
<gene>
    <name evidence="2" type="ORF">Tco_0769838</name>
</gene>
<keyword evidence="3" id="KW-1185">Reference proteome</keyword>
<evidence type="ECO:0000313" key="2">
    <source>
        <dbReference type="EMBL" id="GJS87202.1"/>
    </source>
</evidence>
<keyword evidence="2" id="KW-0239">DNA-directed DNA polymerase</keyword>
<dbReference type="PANTHER" id="PTHR12860">
    <property type="entry name" value="SIGNAL RECOGNITION PARTICLE 68 KDA PROTEIN"/>
    <property type="match status" value="1"/>
</dbReference>
<dbReference type="PANTHER" id="PTHR12860:SF0">
    <property type="entry name" value="SIGNAL RECOGNITION PARTICLE SUBUNIT SRP68"/>
    <property type="match status" value="1"/>
</dbReference>
<dbReference type="Proteomes" id="UP001151760">
    <property type="component" value="Unassembled WGS sequence"/>
</dbReference>
<accession>A0ABQ4ZDF6</accession>
<sequence length="376" mass="42959">MADHSQKWHNGTSTRIRSTETSDGLVVIQAQLNNLGREIKKVNERVYVAQVVCESFDRPHYTKDSPLKEEGKTLEEAYYTQFRVPFPQGGRYRAAAPGFYQRDSGNPSYQERRQTMKESLSKFMVESAKRHDENSNLIKEIRAATDAAIRNQGAVMAEARSQQVASMIEFHWLGHRLPISTTKTWVAILKAQDMEKELEDRMEGTLPIEKRLVIFGKKIAYHEARASIHDDLMKKYVIKDYLSGLDNVIDALLGKWTIERNQLLVSIAKSKLGKSLDEKNEKVTKPEEFVRLCDLLQNISDLSDFYDDKILDGFYDLYETSTTRPLLLDMPSLLYLQRTSISDNITWEAVVVNKAADSKLLQLLEQSAKLTSESIG</sequence>
<dbReference type="Pfam" id="PF14381">
    <property type="entry name" value="EDR1_CTR1_ARMC3_pept"/>
    <property type="match status" value="1"/>
</dbReference>
<dbReference type="EMBL" id="BQNB010011178">
    <property type="protein sequence ID" value="GJS87202.1"/>
    <property type="molecule type" value="Genomic_DNA"/>
</dbReference>
<feature type="domain" description="EDR1/CTR1/ARMC3-like peptidase-like" evidence="1">
    <location>
        <begin position="306"/>
        <end position="373"/>
    </location>
</feature>
<evidence type="ECO:0000259" key="1">
    <source>
        <dbReference type="Pfam" id="PF14381"/>
    </source>
</evidence>
<name>A0ABQ4ZDF6_9ASTR</name>
<reference evidence="2" key="2">
    <citation type="submission" date="2022-01" db="EMBL/GenBank/DDBJ databases">
        <authorList>
            <person name="Yamashiro T."/>
            <person name="Shiraishi A."/>
            <person name="Satake H."/>
            <person name="Nakayama K."/>
        </authorList>
    </citation>
    <scope>NUCLEOTIDE SEQUENCE</scope>
</reference>
<dbReference type="InterPro" id="IPR055164">
    <property type="entry name" value="EDR1/CTR1/ARMC3-like_pept-like"/>
</dbReference>